<evidence type="ECO:0000313" key="2">
    <source>
        <dbReference type="Proteomes" id="UP000558284"/>
    </source>
</evidence>
<keyword evidence="2" id="KW-1185">Reference proteome</keyword>
<organism evidence="1 2">
    <name type="scientific">Mesorhizobium neociceri</name>
    <dbReference type="NCBI Taxonomy" id="1307853"/>
    <lineage>
        <taxon>Bacteria</taxon>
        <taxon>Pseudomonadati</taxon>
        <taxon>Pseudomonadota</taxon>
        <taxon>Alphaproteobacteria</taxon>
        <taxon>Hyphomicrobiales</taxon>
        <taxon>Phyllobacteriaceae</taxon>
        <taxon>Mesorhizobium</taxon>
    </lineage>
</organism>
<dbReference type="Gene3D" id="3.50.50.60">
    <property type="entry name" value="FAD/NAD(P)-binding domain"/>
    <property type="match status" value="1"/>
</dbReference>
<comment type="caution">
    <text evidence="1">The sequence shown here is derived from an EMBL/GenBank/DDBJ whole genome shotgun (WGS) entry which is preliminary data.</text>
</comment>
<dbReference type="InterPro" id="IPR036188">
    <property type="entry name" value="FAD/NAD-bd_sf"/>
</dbReference>
<gene>
    <name evidence="1" type="ORF">H0241_00510</name>
</gene>
<evidence type="ECO:0008006" key="3">
    <source>
        <dbReference type="Google" id="ProtNLM"/>
    </source>
</evidence>
<dbReference type="SUPFAM" id="SSF51905">
    <property type="entry name" value="FAD/NAD(P)-binding domain"/>
    <property type="match status" value="1"/>
</dbReference>
<accession>A0A838AW64</accession>
<dbReference type="AlphaFoldDB" id="A0A838AW64"/>
<name>A0A838AW64_9HYPH</name>
<evidence type="ECO:0000313" key="1">
    <source>
        <dbReference type="EMBL" id="MBA1138738.1"/>
    </source>
</evidence>
<dbReference type="Proteomes" id="UP000558284">
    <property type="component" value="Unassembled WGS sequence"/>
</dbReference>
<protein>
    <recommendedName>
        <fullName evidence="3">FAD/NAD(P)-binding domain-containing protein</fullName>
    </recommendedName>
</protein>
<reference evidence="1 2" key="1">
    <citation type="submission" date="2020-07" db="EMBL/GenBank/DDBJ databases">
        <title>Definition of the novel symbiovar canariense within Mesorhizobium novociceri, a new species of genus Mesorhizobium nodulating Cicer canariense in the Caldera de Taburiente National Park (La Palma, Canary Islands).</title>
        <authorList>
            <person name="Leon-Barrios M."/>
            <person name="Perez-Yepez J."/>
            <person name="Flores-Felix J.D."/>
            <person name="Ramirez-Baena M.H."/>
            <person name="Pulido-Suarez L."/>
            <person name="Igual J.M."/>
            <person name="Velazquez E."/>
            <person name="Peix A."/>
        </authorList>
    </citation>
    <scope>NUCLEOTIDE SEQUENCE [LARGE SCALE GENOMIC DNA]</scope>
    <source>
        <strain evidence="1 2">CCANP35</strain>
    </source>
</reference>
<proteinExistence type="predicted"/>
<dbReference type="EMBL" id="JACDTY010000001">
    <property type="protein sequence ID" value="MBA1138738.1"/>
    <property type="molecule type" value="Genomic_DNA"/>
</dbReference>
<sequence length="45" mass="4524">MEKHDVVILGGDNAGMAVKVAICAAGLSVAMIEARDLGGICPNRG</sequence>
<dbReference type="RefSeq" id="WP_181055485.1">
    <property type="nucleotide sequence ID" value="NZ_JACDTY010000001.1"/>
</dbReference>